<evidence type="ECO:0000313" key="1">
    <source>
        <dbReference type="EMBL" id="KAF0893885.1"/>
    </source>
</evidence>
<gene>
    <name evidence="1" type="ORF">E2562_031420</name>
</gene>
<reference evidence="1 2" key="1">
    <citation type="submission" date="2019-11" db="EMBL/GenBank/DDBJ databases">
        <title>Whole genome sequence of Oryza granulata.</title>
        <authorList>
            <person name="Li W."/>
        </authorList>
    </citation>
    <scope>NUCLEOTIDE SEQUENCE [LARGE SCALE GENOMIC DNA]</scope>
    <source>
        <strain evidence="2">cv. Menghai</strain>
        <tissue evidence="1">Leaf</tissue>
    </source>
</reference>
<evidence type="ECO:0000313" key="2">
    <source>
        <dbReference type="Proteomes" id="UP000479710"/>
    </source>
</evidence>
<proteinExistence type="predicted"/>
<protein>
    <submittedName>
        <fullName evidence="1">Uncharacterized protein</fullName>
    </submittedName>
</protein>
<comment type="caution">
    <text evidence="1">The sequence shown here is derived from an EMBL/GenBank/DDBJ whole genome shotgun (WGS) entry which is preliminary data.</text>
</comment>
<dbReference type="AlphaFoldDB" id="A0A6G1BZU3"/>
<dbReference type="Proteomes" id="UP000479710">
    <property type="component" value="Unassembled WGS sequence"/>
</dbReference>
<organism evidence="1 2">
    <name type="scientific">Oryza meyeriana var. granulata</name>
    <dbReference type="NCBI Taxonomy" id="110450"/>
    <lineage>
        <taxon>Eukaryota</taxon>
        <taxon>Viridiplantae</taxon>
        <taxon>Streptophyta</taxon>
        <taxon>Embryophyta</taxon>
        <taxon>Tracheophyta</taxon>
        <taxon>Spermatophyta</taxon>
        <taxon>Magnoliopsida</taxon>
        <taxon>Liliopsida</taxon>
        <taxon>Poales</taxon>
        <taxon>Poaceae</taxon>
        <taxon>BOP clade</taxon>
        <taxon>Oryzoideae</taxon>
        <taxon>Oryzeae</taxon>
        <taxon>Oryzinae</taxon>
        <taxon>Oryza</taxon>
        <taxon>Oryza meyeriana</taxon>
    </lineage>
</organism>
<accession>A0A6G1BZU3</accession>
<keyword evidence="2" id="KW-1185">Reference proteome</keyword>
<name>A0A6G1BZU3_9ORYZ</name>
<dbReference type="EMBL" id="SPHZ02000011">
    <property type="protein sequence ID" value="KAF0893885.1"/>
    <property type="molecule type" value="Genomic_DNA"/>
</dbReference>
<sequence>MGNGGFGRRMVREKTGVAGGVWKAVDGSRRREGEIEKSGEMLYGLLLLEISMCLGSKAHSKPKLLGAMVGHGHG</sequence>